<dbReference type="PROSITE" id="PS51192">
    <property type="entry name" value="HELICASE_ATP_BIND_1"/>
    <property type="match status" value="1"/>
</dbReference>
<dbReference type="Pfam" id="PF00270">
    <property type="entry name" value="DEAD"/>
    <property type="match status" value="1"/>
</dbReference>
<feature type="domain" description="Helicase C-terminal" evidence="6">
    <location>
        <begin position="236"/>
        <end position="365"/>
    </location>
</feature>
<dbReference type="PANTHER" id="PTHR43519">
    <property type="entry name" value="ATP-DEPENDENT RNA HELICASE HRPB"/>
    <property type="match status" value="1"/>
</dbReference>
<dbReference type="RefSeq" id="WP_147341476.1">
    <property type="nucleotide sequence ID" value="NZ_QURH01000926.1"/>
</dbReference>
<dbReference type="CDD" id="cd18791">
    <property type="entry name" value="SF2_C_RHA"/>
    <property type="match status" value="1"/>
</dbReference>
<dbReference type="Gene3D" id="3.40.50.300">
    <property type="entry name" value="P-loop containing nucleotide triphosphate hydrolases"/>
    <property type="match status" value="2"/>
</dbReference>
<dbReference type="SMART" id="SM00490">
    <property type="entry name" value="HELICc"/>
    <property type="match status" value="1"/>
</dbReference>
<evidence type="ECO:0000256" key="4">
    <source>
        <dbReference type="ARBA" id="ARBA00022840"/>
    </source>
</evidence>
<keyword evidence="8" id="KW-1185">Reference proteome</keyword>
<dbReference type="PANTHER" id="PTHR43519:SF1">
    <property type="entry name" value="ATP-DEPENDENT RNA HELICASE HRPB"/>
    <property type="match status" value="1"/>
</dbReference>
<protein>
    <submittedName>
        <fullName evidence="7">ATP-dependent RNA helicase</fullName>
    </submittedName>
</protein>
<dbReference type="OrthoDB" id="9805617at2"/>
<organism evidence="7 8">
    <name type="scientific">Actinomadura logoneensis</name>
    <dbReference type="NCBI Taxonomy" id="2293572"/>
    <lineage>
        <taxon>Bacteria</taxon>
        <taxon>Bacillati</taxon>
        <taxon>Actinomycetota</taxon>
        <taxon>Actinomycetes</taxon>
        <taxon>Streptosporangiales</taxon>
        <taxon>Thermomonosporaceae</taxon>
        <taxon>Actinomadura</taxon>
    </lineage>
</organism>
<dbReference type="InterPro" id="IPR001650">
    <property type="entry name" value="Helicase_C-like"/>
</dbReference>
<dbReference type="PROSITE" id="PS51194">
    <property type="entry name" value="HELICASE_CTER"/>
    <property type="match status" value="1"/>
</dbReference>
<evidence type="ECO:0000256" key="1">
    <source>
        <dbReference type="ARBA" id="ARBA00022741"/>
    </source>
</evidence>
<dbReference type="EMBL" id="QURH01000926">
    <property type="protein sequence ID" value="RFU37747.1"/>
    <property type="molecule type" value="Genomic_DNA"/>
</dbReference>
<evidence type="ECO:0000256" key="2">
    <source>
        <dbReference type="ARBA" id="ARBA00022801"/>
    </source>
</evidence>
<dbReference type="Pfam" id="PF00271">
    <property type="entry name" value="Helicase_C"/>
    <property type="match status" value="1"/>
</dbReference>
<dbReference type="GO" id="GO:0003676">
    <property type="term" value="F:nucleic acid binding"/>
    <property type="evidence" value="ECO:0007669"/>
    <property type="project" value="InterPro"/>
</dbReference>
<keyword evidence="1" id="KW-0547">Nucleotide-binding</keyword>
<dbReference type="GO" id="GO:0016787">
    <property type="term" value="F:hydrolase activity"/>
    <property type="evidence" value="ECO:0007669"/>
    <property type="project" value="UniProtKB-KW"/>
</dbReference>
<dbReference type="InterPro" id="IPR011545">
    <property type="entry name" value="DEAD/DEAH_box_helicase_dom"/>
</dbReference>
<evidence type="ECO:0000259" key="5">
    <source>
        <dbReference type="PROSITE" id="PS51192"/>
    </source>
</evidence>
<keyword evidence="3 7" id="KW-0347">Helicase</keyword>
<accession>A0A372JCL5</accession>
<dbReference type="SMART" id="SM00487">
    <property type="entry name" value="DEXDc"/>
    <property type="match status" value="1"/>
</dbReference>
<gene>
    <name evidence="7" type="ORF">DZF91_31235</name>
</gene>
<proteinExistence type="predicted"/>
<name>A0A372JCL5_9ACTN</name>
<reference evidence="7 8" key="1">
    <citation type="submission" date="2018-08" db="EMBL/GenBank/DDBJ databases">
        <title>Actinomadura jelena sp. nov., a novel Actinomycete isolated from soil in Chad.</title>
        <authorList>
            <person name="Shi L."/>
        </authorList>
    </citation>
    <scope>NUCLEOTIDE SEQUENCE [LARGE SCALE GENOMIC DNA]</scope>
    <source>
        <strain evidence="7 8">NEAU-G17</strain>
    </source>
</reference>
<sequence>MHADRRAALAGLPVRTVVPALRRALDGRGVAVLAAPPGTGKTTYVPLALAGLLDDREGDGAPGSGTASRTGVPGNAGRVVVLEPRRLAARAAARRMAWLLGEKVGGRVGVTVRGERRPGTAVEVLTTGVLLQWLRRGPELEGVGTVVLDECHERHLDADTVLAFLLDVRATLRPDLRIVAASATADTGPWAELLGREDGRPAPVVAAEAALHPVETVWAPPERPVRPPHGTRVDPALLAHVAATVRRALGERDGDVLCFLPGVGEIARVAGMLGGAGADVLQVHGQAPAAVQDAVLAPADGRRRVVLATSVAESSLTVPGVRIVVDAGLAREPRTDHARGLGALTTVRVSRAAAEQRAGRAGREG</sequence>
<dbReference type="InterPro" id="IPR027417">
    <property type="entry name" value="P-loop_NTPase"/>
</dbReference>
<dbReference type="AlphaFoldDB" id="A0A372JCL5"/>
<comment type="caution">
    <text evidence="7">The sequence shown here is derived from an EMBL/GenBank/DDBJ whole genome shotgun (WGS) entry which is preliminary data.</text>
</comment>
<dbReference type="InterPro" id="IPR014001">
    <property type="entry name" value="Helicase_ATP-bd"/>
</dbReference>
<feature type="non-terminal residue" evidence="7">
    <location>
        <position position="365"/>
    </location>
</feature>
<evidence type="ECO:0000256" key="3">
    <source>
        <dbReference type="ARBA" id="ARBA00022806"/>
    </source>
</evidence>
<keyword evidence="2" id="KW-0378">Hydrolase</keyword>
<dbReference type="GO" id="GO:0004386">
    <property type="term" value="F:helicase activity"/>
    <property type="evidence" value="ECO:0007669"/>
    <property type="project" value="UniProtKB-KW"/>
</dbReference>
<evidence type="ECO:0000259" key="6">
    <source>
        <dbReference type="PROSITE" id="PS51194"/>
    </source>
</evidence>
<evidence type="ECO:0000313" key="8">
    <source>
        <dbReference type="Proteomes" id="UP000261811"/>
    </source>
</evidence>
<evidence type="ECO:0000313" key="7">
    <source>
        <dbReference type="EMBL" id="RFU37747.1"/>
    </source>
</evidence>
<dbReference type="GO" id="GO:0005524">
    <property type="term" value="F:ATP binding"/>
    <property type="evidence" value="ECO:0007669"/>
    <property type="project" value="UniProtKB-KW"/>
</dbReference>
<dbReference type="Proteomes" id="UP000261811">
    <property type="component" value="Unassembled WGS sequence"/>
</dbReference>
<keyword evidence="4" id="KW-0067">ATP-binding</keyword>
<dbReference type="SUPFAM" id="SSF52540">
    <property type="entry name" value="P-loop containing nucleoside triphosphate hydrolases"/>
    <property type="match status" value="1"/>
</dbReference>
<feature type="domain" description="Helicase ATP-binding" evidence="5">
    <location>
        <begin position="22"/>
        <end position="186"/>
    </location>
</feature>